<name>A0A7J0H7E2_9ERIC</name>
<comment type="caution">
    <text evidence="1">The sequence shown here is derived from an EMBL/GenBank/DDBJ whole genome shotgun (WGS) entry which is preliminary data.</text>
</comment>
<protein>
    <submittedName>
        <fullName evidence="1">Uncharacterized protein</fullName>
    </submittedName>
</protein>
<gene>
    <name evidence="1" type="ORF">Acr_27g0007350</name>
</gene>
<reference evidence="1 2" key="1">
    <citation type="submission" date="2019-07" db="EMBL/GenBank/DDBJ databases">
        <title>De Novo Assembly of kiwifruit Actinidia rufa.</title>
        <authorList>
            <person name="Sugita-Konishi S."/>
            <person name="Sato K."/>
            <person name="Mori E."/>
            <person name="Abe Y."/>
            <person name="Kisaki G."/>
            <person name="Hamano K."/>
            <person name="Suezawa K."/>
            <person name="Otani M."/>
            <person name="Fukuda T."/>
            <person name="Manabe T."/>
            <person name="Gomi K."/>
            <person name="Tabuchi M."/>
            <person name="Akimitsu K."/>
            <person name="Kataoka I."/>
        </authorList>
    </citation>
    <scope>NUCLEOTIDE SEQUENCE [LARGE SCALE GENOMIC DNA]</scope>
    <source>
        <strain evidence="2">cv. Fuchu</strain>
    </source>
</reference>
<dbReference type="Proteomes" id="UP000585474">
    <property type="component" value="Unassembled WGS sequence"/>
</dbReference>
<proteinExistence type="predicted"/>
<evidence type="ECO:0000313" key="1">
    <source>
        <dbReference type="EMBL" id="GFZ18996.1"/>
    </source>
</evidence>
<dbReference type="EMBL" id="BJWL01000027">
    <property type="protein sequence ID" value="GFZ18996.1"/>
    <property type="molecule type" value="Genomic_DNA"/>
</dbReference>
<dbReference type="AlphaFoldDB" id="A0A7J0H7E2"/>
<keyword evidence="2" id="KW-1185">Reference proteome</keyword>
<accession>A0A7J0H7E2</accession>
<sequence length="103" mass="11413">MPRRHTSKTLLEVAESDLNDAEKKMEIVKKKLLLRPTVNVSSGEEMLALLLLVHEDGWVGPWEGTIRVPQEVLLLRGPEFTTLGIGSGSIQCPRALRGKNEIA</sequence>
<organism evidence="1 2">
    <name type="scientific">Actinidia rufa</name>
    <dbReference type="NCBI Taxonomy" id="165716"/>
    <lineage>
        <taxon>Eukaryota</taxon>
        <taxon>Viridiplantae</taxon>
        <taxon>Streptophyta</taxon>
        <taxon>Embryophyta</taxon>
        <taxon>Tracheophyta</taxon>
        <taxon>Spermatophyta</taxon>
        <taxon>Magnoliopsida</taxon>
        <taxon>eudicotyledons</taxon>
        <taxon>Gunneridae</taxon>
        <taxon>Pentapetalae</taxon>
        <taxon>asterids</taxon>
        <taxon>Ericales</taxon>
        <taxon>Actinidiaceae</taxon>
        <taxon>Actinidia</taxon>
    </lineage>
</organism>
<evidence type="ECO:0000313" key="2">
    <source>
        <dbReference type="Proteomes" id="UP000585474"/>
    </source>
</evidence>